<proteinExistence type="predicted"/>
<name>A0A060XG42_ONCMY</name>
<reference evidence="1" key="2">
    <citation type="submission" date="2014-03" db="EMBL/GenBank/DDBJ databases">
        <authorList>
            <person name="Genoscope - CEA"/>
        </authorList>
    </citation>
    <scope>NUCLEOTIDE SEQUENCE</scope>
</reference>
<dbReference type="PaxDb" id="8022-A0A060XG42"/>
<dbReference type="EMBL" id="FR905125">
    <property type="protein sequence ID" value="CDQ76264.1"/>
    <property type="molecule type" value="Genomic_DNA"/>
</dbReference>
<reference evidence="1" key="1">
    <citation type="journal article" date="2014" name="Nat. Commun.">
        <title>The rainbow trout genome provides novel insights into evolution after whole-genome duplication in vertebrates.</title>
        <authorList>
            <person name="Berthelot C."/>
            <person name="Brunet F."/>
            <person name="Chalopin D."/>
            <person name="Juanchich A."/>
            <person name="Bernard M."/>
            <person name="Noel B."/>
            <person name="Bento P."/>
            <person name="Da Silva C."/>
            <person name="Labadie K."/>
            <person name="Alberti A."/>
            <person name="Aury J.M."/>
            <person name="Louis A."/>
            <person name="Dehais P."/>
            <person name="Bardou P."/>
            <person name="Montfort J."/>
            <person name="Klopp C."/>
            <person name="Cabau C."/>
            <person name="Gaspin C."/>
            <person name="Thorgaard G.H."/>
            <person name="Boussaha M."/>
            <person name="Quillet E."/>
            <person name="Guyomard R."/>
            <person name="Galiana D."/>
            <person name="Bobe J."/>
            <person name="Volff J.N."/>
            <person name="Genet C."/>
            <person name="Wincker P."/>
            <person name="Jaillon O."/>
            <person name="Roest Crollius H."/>
            <person name="Guiguen Y."/>
        </authorList>
    </citation>
    <scope>NUCLEOTIDE SEQUENCE [LARGE SCALE GENOMIC DNA]</scope>
</reference>
<protein>
    <submittedName>
        <fullName evidence="1">Uncharacterized protein</fullName>
    </submittedName>
</protein>
<evidence type="ECO:0000313" key="1">
    <source>
        <dbReference type="EMBL" id="CDQ76264.1"/>
    </source>
</evidence>
<accession>A0A060XG42</accession>
<organism evidence="1 2">
    <name type="scientific">Oncorhynchus mykiss</name>
    <name type="common">Rainbow trout</name>
    <name type="synonym">Salmo gairdneri</name>
    <dbReference type="NCBI Taxonomy" id="8022"/>
    <lineage>
        <taxon>Eukaryota</taxon>
        <taxon>Metazoa</taxon>
        <taxon>Chordata</taxon>
        <taxon>Craniata</taxon>
        <taxon>Vertebrata</taxon>
        <taxon>Euteleostomi</taxon>
        <taxon>Actinopterygii</taxon>
        <taxon>Neopterygii</taxon>
        <taxon>Teleostei</taxon>
        <taxon>Protacanthopterygii</taxon>
        <taxon>Salmoniformes</taxon>
        <taxon>Salmonidae</taxon>
        <taxon>Salmoninae</taxon>
        <taxon>Oncorhynchus</taxon>
    </lineage>
</organism>
<evidence type="ECO:0000313" key="2">
    <source>
        <dbReference type="Proteomes" id="UP000193380"/>
    </source>
</evidence>
<sequence>MMSKTTANKVIEVIRMLIQQTVAVEMRKAGMFSIQMGTTQDLTSKDQCAVVLRYVTDVVHERLIAVIDCESLTR</sequence>
<dbReference type="Proteomes" id="UP000193380">
    <property type="component" value="Unassembled WGS sequence"/>
</dbReference>
<gene>
    <name evidence="1" type="ORF">GSONMT00063763001</name>
</gene>
<dbReference type="AlphaFoldDB" id="A0A060XG42"/>